<accession>A0ABQ1JVT9</accession>
<name>A0ABQ1JVT9_9FLAO</name>
<keyword evidence="2" id="KW-1185">Reference proteome</keyword>
<protein>
    <submittedName>
        <fullName evidence="1">Uncharacterized protein</fullName>
    </submittedName>
</protein>
<evidence type="ECO:0000313" key="2">
    <source>
        <dbReference type="Proteomes" id="UP000615760"/>
    </source>
</evidence>
<comment type="caution">
    <text evidence="1">The sequence shown here is derived from an EMBL/GenBank/DDBJ whole genome shotgun (WGS) entry which is preliminary data.</text>
</comment>
<gene>
    <name evidence="1" type="ORF">GCM10007424_14190</name>
</gene>
<evidence type="ECO:0000313" key="1">
    <source>
        <dbReference type="EMBL" id="GGB75413.1"/>
    </source>
</evidence>
<dbReference type="EMBL" id="BMJE01000003">
    <property type="protein sequence ID" value="GGB75413.1"/>
    <property type="molecule type" value="Genomic_DNA"/>
</dbReference>
<proteinExistence type="predicted"/>
<organism evidence="1 2">
    <name type="scientific">Flavobacterium suaedae</name>
    <dbReference type="NCBI Taxonomy" id="1767027"/>
    <lineage>
        <taxon>Bacteria</taxon>
        <taxon>Pseudomonadati</taxon>
        <taxon>Bacteroidota</taxon>
        <taxon>Flavobacteriia</taxon>
        <taxon>Flavobacteriales</taxon>
        <taxon>Flavobacteriaceae</taxon>
        <taxon>Flavobacterium</taxon>
    </lineage>
</organism>
<reference evidence="2" key="1">
    <citation type="journal article" date="2019" name="Int. J. Syst. Evol. Microbiol.">
        <title>The Global Catalogue of Microorganisms (GCM) 10K type strain sequencing project: providing services to taxonomists for standard genome sequencing and annotation.</title>
        <authorList>
            <consortium name="The Broad Institute Genomics Platform"/>
            <consortium name="The Broad Institute Genome Sequencing Center for Infectious Disease"/>
            <person name="Wu L."/>
            <person name="Ma J."/>
        </authorList>
    </citation>
    <scope>NUCLEOTIDE SEQUENCE [LARGE SCALE GENOMIC DNA]</scope>
    <source>
        <strain evidence="2">CGMCC 1.15461</strain>
    </source>
</reference>
<dbReference type="Proteomes" id="UP000615760">
    <property type="component" value="Unassembled WGS sequence"/>
</dbReference>
<sequence length="96" mass="11204">MFYSYSYSQQVSSIPKDTLYVIDGIPKNVEAYKRIEPDSIVSINILKNADTLALLNCRTPNRIIIVVKTLKALTKRERRKLRQKKRLQSKVYKTDD</sequence>